<dbReference type="CDD" id="cd03801">
    <property type="entry name" value="GT4_PimA-like"/>
    <property type="match status" value="1"/>
</dbReference>
<organism evidence="4 5">
    <name type="scientific">Bordetella ansorpii</name>
    <dbReference type="NCBI Taxonomy" id="288768"/>
    <lineage>
        <taxon>Bacteria</taxon>
        <taxon>Pseudomonadati</taxon>
        <taxon>Pseudomonadota</taxon>
        <taxon>Betaproteobacteria</taxon>
        <taxon>Burkholderiales</taxon>
        <taxon>Alcaligenaceae</taxon>
        <taxon>Bordetella</taxon>
    </lineage>
</organism>
<dbReference type="STRING" id="288768.SAMEA3906486_04899"/>
<feature type="domain" description="Glycosyl transferase family 1" evidence="3">
    <location>
        <begin position="213"/>
        <end position="320"/>
    </location>
</feature>
<dbReference type="PANTHER" id="PTHR12526">
    <property type="entry name" value="GLYCOSYLTRANSFERASE"/>
    <property type="match status" value="1"/>
</dbReference>
<evidence type="ECO:0000313" key="4">
    <source>
        <dbReference type="EMBL" id="SAI73876.1"/>
    </source>
</evidence>
<name>A0A157SVC4_9BORD</name>
<dbReference type="RefSeq" id="WP_066132938.1">
    <property type="nucleotide sequence ID" value="NZ_FKIF01000009.1"/>
</dbReference>
<dbReference type="GO" id="GO:0016757">
    <property type="term" value="F:glycosyltransferase activity"/>
    <property type="evidence" value="ECO:0007669"/>
    <property type="project" value="UniProtKB-KW"/>
</dbReference>
<evidence type="ECO:0000256" key="2">
    <source>
        <dbReference type="ARBA" id="ARBA00022679"/>
    </source>
</evidence>
<gene>
    <name evidence="4" type="ORF">SAMEA3906486_04899</name>
</gene>
<evidence type="ECO:0000256" key="1">
    <source>
        <dbReference type="ARBA" id="ARBA00022676"/>
    </source>
</evidence>
<proteinExistence type="predicted"/>
<dbReference type="Pfam" id="PF00534">
    <property type="entry name" value="Glycos_transf_1"/>
    <property type="match status" value="1"/>
</dbReference>
<dbReference type="Proteomes" id="UP000076848">
    <property type="component" value="Unassembled WGS sequence"/>
</dbReference>
<accession>A0A157SVC4</accession>
<keyword evidence="2 4" id="KW-0808">Transferase</keyword>
<dbReference type="PANTHER" id="PTHR12526:SF510">
    <property type="entry name" value="D-INOSITOL 3-PHOSPHATE GLYCOSYLTRANSFERASE"/>
    <property type="match status" value="1"/>
</dbReference>
<keyword evidence="5" id="KW-1185">Reference proteome</keyword>
<sequence>MTLRAEPGACPALLVFMPHFAPGFKIGGPLQSILGLIAFHSENLSIRVLTLNRDYTDRQAYPDIPTGRWLAVSTAQVRYCASAWQALRALRGACQGRTLYLQSSFSPGWSLLPLLLARLRLIRPRHIVVAPRGELSAGALALRPAKKRLALAAMRLLALHRGVRFQATCEEEVDEIASRLHVARDRIMLLRNLPMSRPDAMHSMHEKVPGVLRMVFLSRVSPKKNLHRLIQDMAQLPAGVTLDVYGPADDQPYLAQCQALAAALGQPERVRFVGAVAPARVGATLQGYDVFALPTMGENFGHAIYEALANGLPVILSDRTPWRNLRDRMAGEDLDLEAPDALRAALQRFADMDTRTILRYRQGAQAIARQYIEQAVDAGACARLFGPGHPGDEA</sequence>
<keyword evidence="1" id="KW-0328">Glycosyltransferase</keyword>
<evidence type="ECO:0000313" key="5">
    <source>
        <dbReference type="Proteomes" id="UP000076848"/>
    </source>
</evidence>
<dbReference type="Gene3D" id="3.40.50.2000">
    <property type="entry name" value="Glycogen Phosphorylase B"/>
    <property type="match status" value="2"/>
</dbReference>
<protein>
    <submittedName>
        <fullName evidence="4">Transferase</fullName>
    </submittedName>
</protein>
<evidence type="ECO:0000259" key="3">
    <source>
        <dbReference type="Pfam" id="PF00534"/>
    </source>
</evidence>
<dbReference type="AlphaFoldDB" id="A0A157SVC4"/>
<dbReference type="InterPro" id="IPR001296">
    <property type="entry name" value="Glyco_trans_1"/>
</dbReference>
<dbReference type="SUPFAM" id="SSF53756">
    <property type="entry name" value="UDP-Glycosyltransferase/glycogen phosphorylase"/>
    <property type="match status" value="1"/>
</dbReference>
<dbReference type="EMBL" id="FKIF01000009">
    <property type="protein sequence ID" value="SAI73876.1"/>
    <property type="molecule type" value="Genomic_DNA"/>
</dbReference>
<reference evidence="4 5" key="1">
    <citation type="submission" date="2016-04" db="EMBL/GenBank/DDBJ databases">
        <authorList>
            <consortium name="Pathogen Informatics"/>
        </authorList>
    </citation>
    <scope>NUCLEOTIDE SEQUENCE [LARGE SCALE GENOMIC DNA]</scope>
    <source>
        <strain evidence="4 5">H050680373</strain>
    </source>
</reference>